<reference evidence="6 7" key="1">
    <citation type="submission" date="2021-01" db="EMBL/GenBank/DDBJ databases">
        <title>Whole genome shotgun sequence of Actinoplanes deccanensis NBRC 13994.</title>
        <authorList>
            <person name="Komaki H."/>
            <person name="Tamura T."/>
        </authorList>
    </citation>
    <scope>NUCLEOTIDE SEQUENCE [LARGE SCALE GENOMIC DNA]</scope>
    <source>
        <strain evidence="6 7">NBRC 13994</strain>
    </source>
</reference>
<dbReference type="PANTHER" id="PTHR30346:SF0">
    <property type="entry name" value="HCA OPERON TRANSCRIPTIONAL ACTIVATOR HCAR"/>
    <property type="match status" value="1"/>
</dbReference>
<evidence type="ECO:0000313" key="7">
    <source>
        <dbReference type="Proteomes" id="UP000609879"/>
    </source>
</evidence>
<dbReference type="CDD" id="cd05466">
    <property type="entry name" value="PBP2_LTTR_substrate"/>
    <property type="match status" value="1"/>
</dbReference>
<protein>
    <submittedName>
        <fullName evidence="6">LysR family transcriptional regulator</fullName>
    </submittedName>
</protein>
<dbReference type="InterPro" id="IPR005119">
    <property type="entry name" value="LysR_subst-bd"/>
</dbReference>
<keyword evidence="4" id="KW-0804">Transcription</keyword>
<dbReference type="Proteomes" id="UP000609879">
    <property type="component" value="Unassembled WGS sequence"/>
</dbReference>
<accession>A0ABQ3YB23</accession>
<evidence type="ECO:0000313" key="6">
    <source>
        <dbReference type="EMBL" id="GID77209.1"/>
    </source>
</evidence>
<sequence>MNAGEQRSDGIDARLLRYFLTLAEELHFTRAAQRLFVSQPALSNQIQRLERAVGSPLFARSTRGVTLTPAGQAFLPYARQALTAIRAALAAAAPSPVLRVDVLDAELALPRAVVKRLRTDHQGMRLAVTAEGSVSQRRRLLAGDLDAGFCGLGAAGDEKLTMVPLCHEPVDLIVPTGHPLAAVPDAAVADVDSAPGAVGLADAAGETFYLPHDTLAPEWRDFVLGECRRAGFEPARYPVTTASAASALDLVAEGDCVTLSLRSTPLPEGTTRLRLSPNLAYPWAMVWHRDRGDDPAITWLREAAAAVGPSYA</sequence>
<evidence type="ECO:0000256" key="4">
    <source>
        <dbReference type="ARBA" id="ARBA00023163"/>
    </source>
</evidence>
<gene>
    <name evidence="6" type="ORF">Ade02nite_58500</name>
</gene>
<keyword evidence="2" id="KW-0805">Transcription regulation</keyword>
<comment type="caution">
    <text evidence="6">The sequence shown here is derived from an EMBL/GenBank/DDBJ whole genome shotgun (WGS) entry which is preliminary data.</text>
</comment>
<name>A0ABQ3YB23_9ACTN</name>
<dbReference type="EMBL" id="BOMI01000115">
    <property type="protein sequence ID" value="GID77209.1"/>
    <property type="molecule type" value="Genomic_DNA"/>
</dbReference>
<dbReference type="InterPro" id="IPR036390">
    <property type="entry name" value="WH_DNA-bd_sf"/>
</dbReference>
<evidence type="ECO:0000256" key="1">
    <source>
        <dbReference type="ARBA" id="ARBA00009437"/>
    </source>
</evidence>
<proteinExistence type="inferred from homology"/>
<dbReference type="Pfam" id="PF00126">
    <property type="entry name" value="HTH_1"/>
    <property type="match status" value="1"/>
</dbReference>
<keyword evidence="7" id="KW-1185">Reference proteome</keyword>
<feature type="domain" description="HTH lysR-type" evidence="5">
    <location>
        <begin position="11"/>
        <end position="68"/>
    </location>
</feature>
<evidence type="ECO:0000256" key="2">
    <source>
        <dbReference type="ARBA" id="ARBA00023015"/>
    </source>
</evidence>
<dbReference type="Pfam" id="PF03466">
    <property type="entry name" value="LysR_substrate"/>
    <property type="match status" value="1"/>
</dbReference>
<dbReference type="InterPro" id="IPR036388">
    <property type="entry name" value="WH-like_DNA-bd_sf"/>
</dbReference>
<dbReference type="PANTHER" id="PTHR30346">
    <property type="entry name" value="TRANSCRIPTIONAL DUAL REGULATOR HCAR-RELATED"/>
    <property type="match status" value="1"/>
</dbReference>
<evidence type="ECO:0000256" key="3">
    <source>
        <dbReference type="ARBA" id="ARBA00023125"/>
    </source>
</evidence>
<dbReference type="RefSeq" id="WP_203770925.1">
    <property type="nucleotide sequence ID" value="NZ_BAAABO010000002.1"/>
</dbReference>
<dbReference type="PRINTS" id="PR00039">
    <property type="entry name" value="HTHLYSR"/>
</dbReference>
<dbReference type="PROSITE" id="PS50931">
    <property type="entry name" value="HTH_LYSR"/>
    <property type="match status" value="1"/>
</dbReference>
<dbReference type="Gene3D" id="1.10.10.10">
    <property type="entry name" value="Winged helix-like DNA-binding domain superfamily/Winged helix DNA-binding domain"/>
    <property type="match status" value="1"/>
</dbReference>
<comment type="similarity">
    <text evidence="1">Belongs to the LysR transcriptional regulatory family.</text>
</comment>
<organism evidence="6 7">
    <name type="scientific">Paractinoplanes deccanensis</name>
    <dbReference type="NCBI Taxonomy" id="113561"/>
    <lineage>
        <taxon>Bacteria</taxon>
        <taxon>Bacillati</taxon>
        <taxon>Actinomycetota</taxon>
        <taxon>Actinomycetes</taxon>
        <taxon>Micromonosporales</taxon>
        <taxon>Micromonosporaceae</taxon>
        <taxon>Paractinoplanes</taxon>
    </lineage>
</organism>
<dbReference type="Gene3D" id="3.40.190.10">
    <property type="entry name" value="Periplasmic binding protein-like II"/>
    <property type="match status" value="2"/>
</dbReference>
<dbReference type="SUPFAM" id="SSF53850">
    <property type="entry name" value="Periplasmic binding protein-like II"/>
    <property type="match status" value="1"/>
</dbReference>
<evidence type="ECO:0000259" key="5">
    <source>
        <dbReference type="PROSITE" id="PS50931"/>
    </source>
</evidence>
<dbReference type="InterPro" id="IPR000847">
    <property type="entry name" value="LysR_HTH_N"/>
</dbReference>
<dbReference type="SUPFAM" id="SSF46785">
    <property type="entry name" value="Winged helix' DNA-binding domain"/>
    <property type="match status" value="1"/>
</dbReference>
<keyword evidence="3" id="KW-0238">DNA-binding</keyword>